<evidence type="ECO:0000256" key="1">
    <source>
        <dbReference type="SAM" id="Coils"/>
    </source>
</evidence>
<keyword evidence="4" id="KW-1185">Reference proteome</keyword>
<feature type="compositionally biased region" description="Basic residues" evidence="2">
    <location>
        <begin position="263"/>
        <end position="274"/>
    </location>
</feature>
<dbReference type="PANTHER" id="PTHR34778">
    <property type="entry name" value="OS02G0580700 PROTEIN"/>
    <property type="match status" value="1"/>
</dbReference>
<gene>
    <name evidence="3" type="ORF">C2845_PM12G18520</name>
</gene>
<dbReference type="Proteomes" id="UP000275267">
    <property type="component" value="Unassembled WGS sequence"/>
</dbReference>
<accession>A0A3L6QC31</accession>
<feature type="coiled-coil region" evidence="1">
    <location>
        <begin position="50"/>
        <end position="119"/>
    </location>
</feature>
<dbReference type="AlphaFoldDB" id="A0A3L6QC31"/>
<organism evidence="3 4">
    <name type="scientific">Panicum miliaceum</name>
    <name type="common">Proso millet</name>
    <name type="synonym">Broomcorn millet</name>
    <dbReference type="NCBI Taxonomy" id="4540"/>
    <lineage>
        <taxon>Eukaryota</taxon>
        <taxon>Viridiplantae</taxon>
        <taxon>Streptophyta</taxon>
        <taxon>Embryophyta</taxon>
        <taxon>Tracheophyta</taxon>
        <taxon>Spermatophyta</taxon>
        <taxon>Magnoliopsida</taxon>
        <taxon>Liliopsida</taxon>
        <taxon>Poales</taxon>
        <taxon>Poaceae</taxon>
        <taxon>PACMAD clade</taxon>
        <taxon>Panicoideae</taxon>
        <taxon>Panicodae</taxon>
        <taxon>Paniceae</taxon>
        <taxon>Panicinae</taxon>
        <taxon>Panicum</taxon>
        <taxon>Panicum sect. Panicum</taxon>
    </lineage>
</organism>
<proteinExistence type="predicted"/>
<evidence type="ECO:0000313" key="3">
    <source>
        <dbReference type="EMBL" id="RLM77899.1"/>
    </source>
</evidence>
<dbReference type="OrthoDB" id="657513at2759"/>
<dbReference type="PANTHER" id="PTHR34778:SF2">
    <property type="entry name" value="OS02G0580700 PROTEIN"/>
    <property type="match status" value="1"/>
</dbReference>
<keyword evidence="1" id="KW-0175">Coiled coil</keyword>
<reference evidence="4" key="1">
    <citation type="journal article" date="2019" name="Nat. Commun.">
        <title>The genome of broomcorn millet.</title>
        <authorList>
            <person name="Zou C."/>
            <person name="Miki D."/>
            <person name="Li D."/>
            <person name="Tang Q."/>
            <person name="Xiao L."/>
            <person name="Rajput S."/>
            <person name="Deng P."/>
            <person name="Jia W."/>
            <person name="Huang R."/>
            <person name="Zhang M."/>
            <person name="Sun Y."/>
            <person name="Hu J."/>
            <person name="Fu X."/>
            <person name="Schnable P.S."/>
            <person name="Li F."/>
            <person name="Zhang H."/>
            <person name="Feng B."/>
            <person name="Zhu X."/>
            <person name="Liu R."/>
            <person name="Schnable J.C."/>
            <person name="Zhu J.-K."/>
            <person name="Zhang H."/>
        </authorList>
    </citation>
    <scope>NUCLEOTIDE SEQUENCE [LARGE SCALE GENOMIC DNA]</scope>
</reference>
<sequence length="677" mass="75112">MADSQVEAMRKEFARIMLNMAQESAARVLAAERRAAALAAGLEAAKEDGVAALLRLKAIMEARVKEVELESSVHVKRIKELEEQLHGAQNTMASLKVELHQANDELEQTRRTLAEARINGLPTYKEADSNKDTSPRSKIHQQGGSILLKNKKNAEDCDDACLVPIAAKENGAMEKLDINRCSPDLPSFMERNKKPKFNHNGCTQRIHALKQQAQGTDASLKQNQKQATVLNSCSKTRRNNDAKNPCHTRSIMEEILQTKFLGKYKRKRDRRSKPSCKFDNSTSEHGEAEDKLSDTSEGNGCLLLLQALEQELSPPKISGGHAKEALSDMNRDLKIGRRDAGLNQGIAFPELLDVLAMNNMQVKKRKRTKTIRVLEDEFSDSKSVPRSANTLLRTTIDKSMSDNELISEMTENCSDTTAKDNGPSLKYANENFMHQTTADNGQFYPEKSSAVILLSTKSEAVDYGNLVVDQLQQRTPNTNTTSRKEVSKEGSCSLASHKAGASTVISLDKEEKLKASSGLPMQALDKTDASIGISLNKEEHAKTASGASMQTEGARHIKYTFNRRKRKCVSIYSTPQRAVPEKSSDLGSPPNKQNPHLDPVMQNHPMGPPQGNNHLVHVAQQCYRVIRMQNEKNRSLEQKGCIPDSIRFLASGSNVPPYLIPRVRGILSRNSLYCFLE</sequence>
<dbReference type="EMBL" id="PQIB02000012">
    <property type="protein sequence ID" value="RLM77899.1"/>
    <property type="molecule type" value="Genomic_DNA"/>
</dbReference>
<evidence type="ECO:0000256" key="2">
    <source>
        <dbReference type="SAM" id="MobiDB-lite"/>
    </source>
</evidence>
<protein>
    <submittedName>
        <fullName evidence="3">Uncharacterized protein</fullName>
    </submittedName>
</protein>
<feature type="region of interest" description="Disordered" evidence="2">
    <location>
        <begin position="575"/>
        <end position="607"/>
    </location>
</feature>
<feature type="region of interest" description="Disordered" evidence="2">
    <location>
        <begin position="263"/>
        <end position="294"/>
    </location>
</feature>
<comment type="caution">
    <text evidence="3">The sequence shown here is derived from an EMBL/GenBank/DDBJ whole genome shotgun (WGS) entry which is preliminary data.</text>
</comment>
<evidence type="ECO:0000313" key="4">
    <source>
        <dbReference type="Proteomes" id="UP000275267"/>
    </source>
</evidence>
<dbReference type="STRING" id="4540.A0A3L6QC31"/>
<name>A0A3L6QC31_PANMI</name>
<feature type="compositionally biased region" description="Basic and acidic residues" evidence="2">
    <location>
        <begin position="282"/>
        <end position="294"/>
    </location>
</feature>